<protein>
    <submittedName>
        <fullName evidence="1">Uncharacterized protein</fullName>
    </submittedName>
</protein>
<dbReference type="AlphaFoldDB" id="A0AAV1PR11"/>
<name>A0AAV1PR11_SCOSC</name>
<feature type="non-terminal residue" evidence="1">
    <location>
        <position position="84"/>
    </location>
</feature>
<dbReference type="Proteomes" id="UP001314229">
    <property type="component" value="Unassembled WGS sequence"/>
</dbReference>
<evidence type="ECO:0000313" key="2">
    <source>
        <dbReference type="Proteomes" id="UP001314229"/>
    </source>
</evidence>
<dbReference type="EMBL" id="CAWUFR010000249">
    <property type="protein sequence ID" value="CAK6974141.1"/>
    <property type="molecule type" value="Genomic_DNA"/>
</dbReference>
<organism evidence="1 2">
    <name type="scientific">Scomber scombrus</name>
    <name type="common">Atlantic mackerel</name>
    <name type="synonym">Scomber vernalis</name>
    <dbReference type="NCBI Taxonomy" id="13677"/>
    <lineage>
        <taxon>Eukaryota</taxon>
        <taxon>Metazoa</taxon>
        <taxon>Chordata</taxon>
        <taxon>Craniata</taxon>
        <taxon>Vertebrata</taxon>
        <taxon>Euteleostomi</taxon>
        <taxon>Actinopterygii</taxon>
        <taxon>Neopterygii</taxon>
        <taxon>Teleostei</taxon>
        <taxon>Neoteleostei</taxon>
        <taxon>Acanthomorphata</taxon>
        <taxon>Pelagiaria</taxon>
        <taxon>Scombriformes</taxon>
        <taxon>Scombridae</taxon>
        <taxon>Scomber</taxon>
    </lineage>
</organism>
<evidence type="ECO:0000313" key="1">
    <source>
        <dbReference type="EMBL" id="CAK6974141.1"/>
    </source>
</evidence>
<keyword evidence="2" id="KW-1185">Reference proteome</keyword>
<reference evidence="1 2" key="1">
    <citation type="submission" date="2024-01" db="EMBL/GenBank/DDBJ databases">
        <authorList>
            <person name="Alioto T."/>
            <person name="Alioto T."/>
            <person name="Gomez Garrido J."/>
        </authorList>
    </citation>
    <scope>NUCLEOTIDE SEQUENCE [LARGE SCALE GENOMIC DNA]</scope>
</reference>
<sequence length="84" mass="8964">MSSPPPTATAAINHLTGQKGWSVQACYRSGPPPPLPWSYGYVVKQSGWVSVSWRWRGMASVAVMAACAPAGRMTDLTSEQRAGN</sequence>
<gene>
    <name evidence="1" type="ORF">FSCOSCO3_A033414</name>
</gene>
<accession>A0AAV1PR11</accession>
<proteinExistence type="predicted"/>
<comment type="caution">
    <text evidence="1">The sequence shown here is derived from an EMBL/GenBank/DDBJ whole genome shotgun (WGS) entry which is preliminary data.</text>
</comment>